<evidence type="ECO:0000313" key="3">
    <source>
        <dbReference type="Proteomes" id="UP000824469"/>
    </source>
</evidence>
<dbReference type="InterPro" id="IPR036291">
    <property type="entry name" value="NAD(P)-bd_dom_sf"/>
</dbReference>
<comment type="caution">
    <text evidence="2">The sequence shown here is derived from an EMBL/GenBank/DDBJ whole genome shotgun (WGS) entry which is preliminary data.</text>
</comment>
<dbReference type="EMBL" id="JAHRHJ020000002">
    <property type="protein sequence ID" value="KAH9324880.1"/>
    <property type="molecule type" value="Genomic_DNA"/>
</dbReference>
<feature type="non-terminal residue" evidence="2">
    <location>
        <position position="333"/>
    </location>
</feature>
<keyword evidence="3" id="KW-1185">Reference proteome</keyword>
<dbReference type="Gene3D" id="3.40.50.720">
    <property type="entry name" value="NAD(P)-binding Rossmann-like Domain"/>
    <property type="match status" value="1"/>
</dbReference>
<evidence type="ECO:0000313" key="2">
    <source>
        <dbReference type="EMBL" id="KAH9324880.1"/>
    </source>
</evidence>
<protein>
    <recommendedName>
        <fullName evidence="1">NAD(P)-binding domain-containing protein</fullName>
    </recommendedName>
</protein>
<dbReference type="SUPFAM" id="SSF51735">
    <property type="entry name" value="NAD(P)-binding Rossmann-fold domains"/>
    <property type="match status" value="1"/>
</dbReference>
<dbReference type="PANTHER" id="PTHR47711:SF2">
    <property type="entry name" value="PROTEIN PLASTID TRANSCRIPTIONALLY ACTIVE 16, CHLOROPLASTIC"/>
    <property type="match status" value="1"/>
</dbReference>
<evidence type="ECO:0000259" key="1">
    <source>
        <dbReference type="Pfam" id="PF13460"/>
    </source>
</evidence>
<sequence length="333" mass="35950">MAAPSSAFSCRPGNSQTTPLNKYVFALPNYKSHNRHKSKRLILVTAQRFSFWKNLNLDFNKKSKEGDAKPLVKEPSSLVLLNQSNPLWFSKSRQQDAETVFVAGATGQFGARVSLMLLREGFTVRAGVTDLSFAQELAQFATQYKIVGAKDSKRLNAVEFDFKDAESTAKAIGNASKAVVSIGPTEDGPSSEVTTNDASCIIEAAKLANVKHVVIVYECDGTSSNFLDGISSFFTNIFGKSEISLARLVDKAVELDLSYTILKASSVDDFASKNDNNIVLKTEGKAGVNDKVSKIRVASVVAEVLANTSVSENKILEVATSPSAPLRPIGELL</sequence>
<name>A0AA38GN05_TAXCH</name>
<dbReference type="Proteomes" id="UP000824469">
    <property type="component" value="Unassembled WGS sequence"/>
</dbReference>
<feature type="domain" description="NAD(P)-binding" evidence="1">
    <location>
        <begin position="104"/>
        <end position="307"/>
    </location>
</feature>
<dbReference type="OMA" id="AGICIAQ"/>
<dbReference type="PANTHER" id="PTHR47711">
    <property type="entry name" value="PROTEIN PLASTID TRANSCRIPTIONALLY ACTIVE 16, CHLOROPLASTIC"/>
    <property type="match status" value="1"/>
</dbReference>
<dbReference type="InterPro" id="IPR016040">
    <property type="entry name" value="NAD(P)-bd_dom"/>
</dbReference>
<gene>
    <name evidence="2" type="ORF">KI387_005058</name>
</gene>
<accession>A0AA38GN05</accession>
<dbReference type="Pfam" id="PF13460">
    <property type="entry name" value="NAD_binding_10"/>
    <property type="match status" value="1"/>
</dbReference>
<dbReference type="AlphaFoldDB" id="A0AA38GN05"/>
<reference evidence="2 3" key="1">
    <citation type="journal article" date="2021" name="Nat. Plants">
        <title>The Taxus genome provides insights into paclitaxel biosynthesis.</title>
        <authorList>
            <person name="Xiong X."/>
            <person name="Gou J."/>
            <person name="Liao Q."/>
            <person name="Li Y."/>
            <person name="Zhou Q."/>
            <person name="Bi G."/>
            <person name="Li C."/>
            <person name="Du R."/>
            <person name="Wang X."/>
            <person name="Sun T."/>
            <person name="Guo L."/>
            <person name="Liang H."/>
            <person name="Lu P."/>
            <person name="Wu Y."/>
            <person name="Zhang Z."/>
            <person name="Ro D.K."/>
            <person name="Shang Y."/>
            <person name="Huang S."/>
            <person name="Yan J."/>
        </authorList>
    </citation>
    <scope>NUCLEOTIDE SEQUENCE [LARGE SCALE GENOMIC DNA]</scope>
    <source>
        <strain evidence="2">Ta-2019</strain>
    </source>
</reference>
<proteinExistence type="predicted"/>
<organism evidence="2 3">
    <name type="scientific">Taxus chinensis</name>
    <name type="common">Chinese yew</name>
    <name type="synonym">Taxus wallichiana var. chinensis</name>
    <dbReference type="NCBI Taxonomy" id="29808"/>
    <lineage>
        <taxon>Eukaryota</taxon>
        <taxon>Viridiplantae</taxon>
        <taxon>Streptophyta</taxon>
        <taxon>Embryophyta</taxon>
        <taxon>Tracheophyta</taxon>
        <taxon>Spermatophyta</taxon>
        <taxon>Pinopsida</taxon>
        <taxon>Pinidae</taxon>
        <taxon>Conifers II</taxon>
        <taxon>Cupressales</taxon>
        <taxon>Taxaceae</taxon>
        <taxon>Taxus</taxon>
    </lineage>
</organism>